<keyword evidence="2" id="KW-1185">Reference proteome</keyword>
<accession>A0A975K3Q8</accession>
<reference evidence="1" key="1">
    <citation type="submission" date="2021-04" db="EMBL/GenBank/DDBJ databases">
        <title>Isolation of p-tert-butylphenol degrading bacteria Sphingobium phenoxybenzoativorans Tas13 from active sludge.</title>
        <authorList>
            <person name="Li Y."/>
        </authorList>
    </citation>
    <scope>NUCLEOTIDE SEQUENCE</scope>
    <source>
        <strain evidence="1">Tas13</strain>
    </source>
</reference>
<evidence type="ECO:0000313" key="2">
    <source>
        <dbReference type="Proteomes" id="UP000681425"/>
    </source>
</evidence>
<sequence length="134" mass="13820">MSESKPRRLTEKLPFLGALWLAIATALLCAIVPSGLPGSESRGSAFNPSNSVVALRAKSTKAVPAVEKIADKDSIKPAPHGGWRSWHDLAIASANAVQTIAIATLSPAFTSQSDQIAPTGLFAVILPRGPPAAG</sequence>
<protein>
    <submittedName>
        <fullName evidence="1">Uncharacterized protein</fullName>
    </submittedName>
</protein>
<dbReference type="AlphaFoldDB" id="A0A975K3Q8"/>
<dbReference type="Proteomes" id="UP000681425">
    <property type="component" value="Chromosome"/>
</dbReference>
<evidence type="ECO:0000313" key="1">
    <source>
        <dbReference type="EMBL" id="QUT04281.1"/>
    </source>
</evidence>
<dbReference type="EMBL" id="CP073910">
    <property type="protein sequence ID" value="QUT04281.1"/>
    <property type="molecule type" value="Genomic_DNA"/>
</dbReference>
<gene>
    <name evidence="1" type="ORF">KFK14_14440</name>
</gene>
<dbReference type="RefSeq" id="WP_212608122.1">
    <property type="nucleotide sequence ID" value="NZ_CP073910.1"/>
</dbReference>
<organism evidence="1 2">
    <name type="scientific">Sphingobium phenoxybenzoativorans</name>
    <dbReference type="NCBI Taxonomy" id="1592790"/>
    <lineage>
        <taxon>Bacteria</taxon>
        <taxon>Pseudomonadati</taxon>
        <taxon>Pseudomonadota</taxon>
        <taxon>Alphaproteobacteria</taxon>
        <taxon>Sphingomonadales</taxon>
        <taxon>Sphingomonadaceae</taxon>
        <taxon>Sphingobium</taxon>
    </lineage>
</organism>
<dbReference type="KEGG" id="spph:KFK14_14440"/>
<proteinExistence type="predicted"/>
<name>A0A975K3Q8_9SPHN</name>